<keyword evidence="2" id="KW-1185">Reference proteome</keyword>
<sequence>MLLKNTASSLHFITPIWLCSQRGLPCHVELLPMRCALTAPFHPYRFINGGIFSVALSLKLPWPSVTRRCVFVEPGLSSLTLPVTAFAHLSDFLILAKHSLHFNRLL</sequence>
<accession>A0A061JGD1</accession>
<dbReference type="AntiFam" id="ANF00042">
    <property type="entry name" value="Antisense to RNaseP"/>
</dbReference>
<dbReference type="EMBL" id="ARPM03000118">
    <property type="protein sequence ID" value="ETZ05071.1"/>
    <property type="molecule type" value="Genomic_DNA"/>
</dbReference>
<gene>
    <name evidence="1" type="ORF">K737_300498</name>
</gene>
<evidence type="ECO:0000313" key="1">
    <source>
        <dbReference type="EMBL" id="ETZ05071.1"/>
    </source>
</evidence>
<organism evidence="1 2">
    <name type="scientific">Holospora undulata HU1</name>
    <dbReference type="NCBI Taxonomy" id="1321371"/>
    <lineage>
        <taxon>Bacteria</taxon>
        <taxon>Pseudomonadati</taxon>
        <taxon>Pseudomonadota</taxon>
        <taxon>Alphaproteobacteria</taxon>
        <taxon>Holosporales</taxon>
        <taxon>Holosporaceae</taxon>
        <taxon>Holospora</taxon>
    </lineage>
</organism>
<name>A0A061JGD1_9PROT</name>
<dbReference type="AlphaFoldDB" id="A0A061JGD1"/>
<dbReference type="Proteomes" id="UP000026922">
    <property type="component" value="Unassembled WGS sequence"/>
</dbReference>
<protein>
    <submittedName>
        <fullName evidence="1">Uncharacterized protein</fullName>
    </submittedName>
</protein>
<evidence type="ECO:0000313" key="2">
    <source>
        <dbReference type="Proteomes" id="UP000026922"/>
    </source>
</evidence>
<dbReference type="AntiFam" id="ANF00041">
    <property type="entry name" value="Antisense to RNaseP"/>
</dbReference>
<comment type="caution">
    <text evidence="1">The sequence shown here is derived from an EMBL/GenBank/DDBJ whole genome shotgun (WGS) entry which is preliminary data.</text>
</comment>
<proteinExistence type="predicted"/>
<reference evidence="1 2" key="1">
    <citation type="journal article" date="2013" name="Genome Announc.">
        <title>Draft Genome Sequence of Holospora undulata Strain HU1, a Micronucleus-Specific Symbiont of the Ciliate Paramecium caudatum.</title>
        <authorList>
            <person name="Dohra H."/>
            <person name="Suzuki H."/>
            <person name="Suzuki T."/>
            <person name="Tanaka K."/>
            <person name="Fujishima M."/>
        </authorList>
    </citation>
    <scope>NUCLEOTIDE SEQUENCE [LARGE SCALE GENOMIC DNA]</scope>
    <source>
        <strain evidence="1 2">HU1</strain>
    </source>
</reference>